<feature type="domain" description="SH3b" evidence="1">
    <location>
        <begin position="28"/>
        <end position="88"/>
    </location>
</feature>
<evidence type="ECO:0000259" key="1">
    <source>
        <dbReference type="SMART" id="SM00287"/>
    </source>
</evidence>
<evidence type="ECO:0000313" key="3">
    <source>
        <dbReference type="Proteomes" id="UP001596001"/>
    </source>
</evidence>
<comment type="caution">
    <text evidence="2">The sequence shown here is derived from an EMBL/GenBank/DDBJ whole genome shotgun (WGS) entry which is preliminary data.</text>
</comment>
<name>A0ABV9QCL9_9BURK</name>
<keyword evidence="3" id="KW-1185">Reference proteome</keyword>
<accession>A0ABV9QCL9</accession>
<dbReference type="Pfam" id="PF08239">
    <property type="entry name" value="SH3_3"/>
    <property type="match status" value="1"/>
</dbReference>
<dbReference type="RefSeq" id="WP_382431901.1">
    <property type="nucleotide sequence ID" value="NZ_JBHSHJ010000005.1"/>
</dbReference>
<dbReference type="SMART" id="SM00287">
    <property type="entry name" value="SH3b"/>
    <property type="match status" value="1"/>
</dbReference>
<evidence type="ECO:0000313" key="2">
    <source>
        <dbReference type="EMBL" id="MFC4788965.1"/>
    </source>
</evidence>
<organism evidence="2 3">
    <name type="scientific">Giesbergeria sinuosa</name>
    <dbReference type="NCBI Taxonomy" id="80883"/>
    <lineage>
        <taxon>Bacteria</taxon>
        <taxon>Pseudomonadati</taxon>
        <taxon>Pseudomonadota</taxon>
        <taxon>Betaproteobacteria</taxon>
        <taxon>Burkholderiales</taxon>
        <taxon>Comamonadaceae</taxon>
        <taxon>Giesbergeria</taxon>
    </lineage>
</organism>
<reference evidence="3" key="1">
    <citation type="journal article" date="2019" name="Int. J. Syst. Evol. Microbiol.">
        <title>The Global Catalogue of Microorganisms (GCM) 10K type strain sequencing project: providing services to taxonomists for standard genome sequencing and annotation.</title>
        <authorList>
            <consortium name="The Broad Institute Genomics Platform"/>
            <consortium name="The Broad Institute Genome Sequencing Center for Infectious Disease"/>
            <person name="Wu L."/>
            <person name="Ma J."/>
        </authorList>
    </citation>
    <scope>NUCLEOTIDE SEQUENCE [LARGE SCALE GENOMIC DNA]</scope>
    <source>
        <strain evidence="3">CCUG 49452</strain>
    </source>
</reference>
<dbReference type="EMBL" id="JBHSHJ010000005">
    <property type="protein sequence ID" value="MFC4788965.1"/>
    <property type="molecule type" value="Genomic_DNA"/>
</dbReference>
<sequence>MNTSFFLSRWRHWLCAGVGLALGVSAWAKTVEVATATTLRAGPALDAKVLEQLDSGAQVEHLETQGGWLKVRVNKREGWVRVTHVKLEVSSTSASSQTNPLTGVAGLFTANSNRPTATTGTRGLTPEQLAQAQPAPAEVQMLETYAVTPAQAEQFARNGKLQARSFATPKGDAP</sequence>
<dbReference type="Proteomes" id="UP001596001">
    <property type="component" value="Unassembled WGS sequence"/>
</dbReference>
<gene>
    <name evidence="2" type="ORF">ACFO6X_08225</name>
</gene>
<protein>
    <submittedName>
        <fullName evidence="2">SH3 domain-containing protein</fullName>
    </submittedName>
</protein>
<dbReference type="InterPro" id="IPR003646">
    <property type="entry name" value="SH3-like_bac-type"/>
</dbReference>
<proteinExistence type="predicted"/>
<dbReference type="Gene3D" id="2.30.30.40">
    <property type="entry name" value="SH3 Domains"/>
    <property type="match status" value="1"/>
</dbReference>